<feature type="transmembrane region" description="Helical" evidence="1">
    <location>
        <begin position="204"/>
        <end position="223"/>
    </location>
</feature>
<feature type="transmembrane region" description="Helical" evidence="1">
    <location>
        <begin position="38"/>
        <end position="59"/>
    </location>
</feature>
<feature type="transmembrane region" description="Helical" evidence="1">
    <location>
        <begin position="144"/>
        <end position="165"/>
    </location>
</feature>
<gene>
    <name evidence="3" type="ORF">WG950_01205</name>
</gene>
<proteinExistence type="predicted"/>
<sequence>MKRKVRLILVSLVVYLIIILSSHIISKSLNNYEKDDFFKVYVTSFIIIFLPVSISIFTFRKNQKSNFYIKAPLISFGLVFVAIYLYFSKILLKESYSFLEFTTLMNSLIGFFISLLFNFLLLIKSKYADKNGKLFLKVSYSIKKILIIALTTTIIYSILIILGSASFTKLIFVWTTLFPFGLLFAFLTITFLNNFQSNNLFKIIIMYLLVILLFDFLTTLPLMTRTYEITFSNRLYLNILLSIALFSPYYLCIVLLTHLYFLKLVSKQEKTFLIQQSIESQLNYQQLKNQISPHFLFNNINVLTSLIEENPKKAVTFSENLSHIYRYFLEQEKQDVVLVKDEIEFAKSYLQLLKSRFEVGFNYSISIDEKINEKYIVSTILQQVLENVVKHNIINENNIVDVKITSEENYLIVENNKILKSVKIENSKKGIENIIQRIAYFTDDKVIIKKSETHFVIQLPILETV</sequence>
<evidence type="ECO:0000313" key="3">
    <source>
        <dbReference type="EMBL" id="WYW55881.1"/>
    </source>
</evidence>
<feature type="transmembrane region" description="Helical" evidence="1">
    <location>
        <begin position="7"/>
        <end position="26"/>
    </location>
</feature>
<reference evidence="3 4" key="1">
    <citation type="submission" date="2024-03" db="EMBL/GenBank/DDBJ databases">
        <authorList>
            <person name="Cao K."/>
        </authorList>
    </citation>
    <scope>NUCLEOTIDE SEQUENCE [LARGE SCALE GENOMIC DNA]</scope>
    <source>
        <strain evidence="3 4">MCCC 1K00696</strain>
    </source>
</reference>
<evidence type="ECO:0000259" key="2">
    <source>
        <dbReference type="Pfam" id="PF06580"/>
    </source>
</evidence>
<organism evidence="3 4">
    <name type="scientific">Polaribacter marinaquae</name>
    <dbReference type="NCBI Taxonomy" id="1642819"/>
    <lineage>
        <taxon>Bacteria</taxon>
        <taxon>Pseudomonadati</taxon>
        <taxon>Bacteroidota</taxon>
        <taxon>Flavobacteriia</taxon>
        <taxon>Flavobacteriales</taxon>
        <taxon>Flavobacteriaceae</taxon>
    </lineage>
</organism>
<dbReference type="RefSeq" id="WP_340933595.1">
    <property type="nucleotide sequence ID" value="NZ_CP150496.1"/>
</dbReference>
<keyword evidence="1" id="KW-0812">Transmembrane</keyword>
<dbReference type="PANTHER" id="PTHR34220:SF7">
    <property type="entry name" value="SENSOR HISTIDINE KINASE YPDA"/>
    <property type="match status" value="1"/>
</dbReference>
<evidence type="ECO:0000256" key="1">
    <source>
        <dbReference type="SAM" id="Phobius"/>
    </source>
</evidence>
<keyword evidence="1" id="KW-0472">Membrane</keyword>
<feature type="transmembrane region" description="Helical" evidence="1">
    <location>
        <begin position="171"/>
        <end position="192"/>
    </location>
</feature>
<protein>
    <submittedName>
        <fullName evidence="3">Histidine kinase</fullName>
    </submittedName>
</protein>
<keyword evidence="3" id="KW-0808">Transferase</keyword>
<feature type="transmembrane region" description="Helical" evidence="1">
    <location>
        <begin position="235"/>
        <end position="262"/>
    </location>
</feature>
<dbReference type="GO" id="GO:0016301">
    <property type="term" value="F:kinase activity"/>
    <property type="evidence" value="ECO:0007669"/>
    <property type="project" value="UniProtKB-KW"/>
</dbReference>
<dbReference type="InterPro" id="IPR010559">
    <property type="entry name" value="Sig_transdc_His_kin_internal"/>
</dbReference>
<keyword evidence="3" id="KW-0418">Kinase</keyword>
<dbReference type="InterPro" id="IPR050640">
    <property type="entry name" value="Bact_2-comp_sensor_kinase"/>
</dbReference>
<dbReference type="Proteomes" id="UP001491088">
    <property type="component" value="Chromosome"/>
</dbReference>
<keyword evidence="4" id="KW-1185">Reference proteome</keyword>
<dbReference type="Pfam" id="PF06580">
    <property type="entry name" value="His_kinase"/>
    <property type="match status" value="1"/>
</dbReference>
<name>A0ABZ2TRW6_9FLAO</name>
<accession>A0ABZ2TRW6</accession>
<keyword evidence="1" id="KW-1133">Transmembrane helix</keyword>
<feature type="domain" description="Signal transduction histidine kinase internal region" evidence="2">
    <location>
        <begin position="284"/>
        <end position="358"/>
    </location>
</feature>
<dbReference type="EMBL" id="CP150496">
    <property type="protein sequence ID" value="WYW55881.1"/>
    <property type="molecule type" value="Genomic_DNA"/>
</dbReference>
<feature type="transmembrane region" description="Helical" evidence="1">
    <location>
        <begin position="104"/>
        <end position="123"/>
    </location>
</feature>
<evidence type="ECO:0000313" key="4">
    <source>
        <dbReference type="Proteomes" id="UP001491088"/>
    </source>
</evidence>
<dbReference type="PANTHER" id="PTHR34220">
    <property type="entry name" value="SENSOR HISTIDINE KINASE YPDA"/>
    <property type="match status" value="1"/>
</dbReference>
<feature type="transmembrane region" description="Helical" evidence="1">
    <location>
        <begin position="71"/>
        <end position="92"/>
    </location>
</feature>